<dbReference type="AlphaFoldDB" id="A0A4Z2FY02"/>
<protein>
    <submittedName>
        <fullName evidence="1">Uncharacterized protein</fullName>
    </submittedName>
</protein>
<name>A0A4Z2FY02_9TELE</name>
<organism evidence="1 2">
    <name type="scientific">Liparis tanakae</name>
    <name type="common">Tanaka's snailfish</name>
    <dbReference type="NCBI Taxonomy" id="230148"/>
    <lineage>
        <taxon>Eukaryota</taxon>
        <taxon>Metazoa</taxon>
        <taxon>Chordata</taxon>
        <taxon>Craniata</taxon>
        <taxon>Vertebrata</taxon>
        <taxon>Euteleostomi</taxon>
        <taxon>Actinopterygii</taxon>
        <taxon>Neopterygii</taxon>
        <taxon>Teleostei</taxon>
        <taxon>Neoteleostei</taxon>
        <taxon>Acanthomorphata</taxon>
        <taxon>Eupercaria</taxon>
        <taxon>Perciformes</taxon>
        <taxon>Cottioidei</taxon>
        <taxon>Cottales</taxon>
        <taxon>Liparidae</taxon>
        <taxon>Liparis</taxon>
    </lineage>
</organism>
<evidence type="ECO:0000313" key="2">
    <source>
        <dbReference type="Proteomes" id="UP000314294"/>
    </source>
</evidence>
<comment type="caution">
    <text evidence="1">The sequence shown here is derived from an EMBL/GenBank/DDBJ whole genome shotgun (WGS) entry which is preliminary data.</text>
</comment>
<gene>
    <name evidence="1" type="ORF">EYF80_043607</name>
</gene>
<keyword evidence="2" id="KW-1185">Reference proteome</keyword>
<evidence type="ECO:0000313" key="1">
    <source>
        <dbReference type="EMBL" id="TNN46178.1"/>
    </source>
</evidence>
<dbReference type="EMBL" id="SRLO01000803">
    <property type="protein sequence ID" value="TNN46178.1"/>
    <property type="molecule type" value="Genomic_DNA"/>
</dbReference>
<proteinExistence type="predicted"/>
<dbReference type="Proteomes" id="UP000314294">
    <property type="component" value="Unassembled WGS sequence"/>
</dbReference>
<sequence>MYKAGHTVASSSSCFSCHTAYLPLYSAEVPARPASAATIWNAYSEACRRESEQKARVVSA</sequence>
<reference evidence="1 2" key="1">
    <citation type="submission" date="2019-03" db="EMBL/GenBank/DDBJ databases">
        <title>First draft genome of Liparis tanakae, snailfish: a comprehensive survey of snailfish specific genes.</title>
        <authorList>
            <person name="Kim W."/>
            <person name="Song I."/>
            <person name="Jeong J.-H."/>
            <person name="Kim D."/>
            <person name="Kim S."/>
            <person name="Ryu S."/>
            <person name="Song J.Y."/>
            <person name="Lee S.K."/>
        </authorList>
    </citation>
    <scope>NUCLEOTIDE SEQUENCE [LARGE SCALE GENOMIC DNA]</scope>
    <source>
        <tissue evidence="1">Muscle</tissue>
    </source>
</reference>
<accession>A0A4Z2FY02</accession>